<dbReference type="EMBL" id="GGEC01009251">
    <property type="protein sequence ID" value="MBW89734.1"/>
    <property type="molecule type" value="Transcribed_RNA"/>
</dbReference>
<reference evidence="2" key="1">
    <citation type="submission" date="2018-02" db="EMBL/GenBank/DDBJ databases">
        <title>Rhizophora mucronata_Transcriptome.</title>
        <authorList>
            <person name="Meera S.P."/>
            <person name="Sreeshan A."/>
            <person name="Augustine A."/>
        </authorList>
    </citation>
    <scope>NUCLEOTIDE SEQUENCE</scope>
    <source>
        <tissue evidence="2">Leaf</tissue>
    </source>
</reference>
<protein>
    <submittedName>
        <fullName evidence="2">Uncharacterized protein LOC105636705</fullName>
    </submittedName>
</protein>
<evidence type="ECO:0000256" key="1">
    <source>
        <dbReference type="SAM" id="MobiDB-lite"/>
    </source>
</evidence>
<accession>A0A2P2J8D4</accession>
<dbReference type="EMBL" id="GGEC01009250">
    <property type="protein sequence ID" value="MBW89733.1"/>
    <property type="molecule type" value="Transcribed_RNA"/>
</dbReference>
<organism evidence="2">
    <name type="scientific">Rhizophora mucronata</name>
    <name type="common">Asiatic mangrove</name>
    <dbReference type="NCBI Taxonomy" id="61149"/>
    <lineage>
        <taxon>Eukaryota</taxon>
        <taxon>Viridiplantae</taxon>
        <taxon>Streptophyta</taxon>
        <taxon>Embryophyta</taxon>
        <taxon>Tracheophyta</taxon>
        <taxon>Spermatophyta</taxon>
        <taxon>Magnoliopsida</taxon>
        <taxon>eudicotyledons</taxon>
        <taxon>Gunneridae</taxon>
        <taxon>Pentapetalae</taxon>
        <taxon>rosids</taxon>
        <taxon>fabids</taxon>
        <taxon>Malpighiales</taxon>
        <taxon>Rhizophoraceae</taxon>
        <taxon>Rhizophora</taxon>
    </lineage>
</organism>
<sequence length="114" mass="12727">MRTQERDHIQLHWLQLLAIPAVDGSFSAPLEKASSAIERASTQNSKRRRNGARLPYRFPASSHSSLPIWLRPPAKTCFSEPGCHREGWPTGSGSEDPNRKLPSSLCSFLLLFSV</sequence>
<name>A0A2P2J8D4_RHIMU</name>
<feature type="region of interest" description="Disordered" evidence="1">
    <location>
        <begin position="37"/>
        <end position="58"/>
    </location>
</feature>
<evidence type="ECO:0000313" key="2">
    <source>
        <dbReference type="EMBL" id="MBW89733.1"/>
    </source>
</evidence>
<dbReference type="AlphaFoldDB" id="A0A2P2J8D4"/>
<proteinExistence type="predicted"/>